<accession>A0A1T4NVM0</accession>
<dbReference type="Proteomes" id="UP000190657">
    <property type="component" value="Unassembled WGS sequence"/>
</dbReference>
<comment type="function">
    <text evidence="6">Catalyzes the phosphorylation of D-fructose 6-phosphate, the first committing step of glycolysis. Uses inorganic phosphate (PPi) as phosphoryl donor instead of ATP like common ATP-dependent phosphofructokinases (ATP-PFKs), which renders the reaction reversible, and can thus function both in glycolysis and gluconeogenesis. Consistently, PPi-PFK can replace the enzymes of both the forward (ATP-PFK) and reverse (fructose-bisphosphatase (FBPase)) reactions.</text>
</comment>
<feature type="binding site" evidence="6">
    <location>
        <position position="13"/>
    </location>
    <ligand>
        <name>diphosphate</name>
        <dbReference type="ChEBI" id="CHEBI:33019"/>
    </ligand>
</feature>
<dbReference type="PIRSF" id="PIRSF036483">
    <property type="entry name" value="PFK_XF0274"/>
    <property type="match status" value="1"/>
</dbReference>
<dbReference type="GO" id="GO:0046872">
    <property type="term" value="F:metal ion binding"/>
    <property type="evidence" value="ECO:0007669"/>
    <property type="project" value="UniProtKB-KW"/>
</dbReference>
<dbReference type="InterPro" id="IPR000023">
    <property type="entry name" value="Phosphofructokinase_dom"/>
</dbReference>
<evidence type="ECO:0000313" key="8">
    <source>
        <dbReference type="EMBL" id="SJZ83082.1"/>
    </source>
</evidence>
<feature type="site" description="Important for catalytic activity; stabilizes the transition state when the phosphoryl donor is PPi" evidence="6">
    <location>
        <position position="140"/>
    </location>
</feature>
<dbReference type="InterPro" id="IPR022953">
    <property type="entry name" value="ATP_PFK"/>
</dbReference>
<dbReference type="EC" id="2.7.1.90" evidence="6"/>
<feature type="binding site" evidence="6">
    <location>
        <position position="244"/>
    </location>
    <ligand>
        <name>substrate</name>
    </ligand>
</feature>
<evidence type="ECO:0000313" key="9">
    <source>
        <dbReference type="Proteomes" id="UP000190657"/>
    </source>
</evidence>
<gene>
    <name evidence="6" type="primary">pfp</name>
    <name evidence="8" type="ORF">SAMN02745114_01707</name>
</gene>
<dbReference type="Gene3D" id="3.40.50.460">
    <property type="entry name" value="Phosphofructokinase domain"/>
    <property type="match status" value="1"/>
</dbReference>
<keyword evidence="2 6" id="KW-0808">Transferase</keyword>
<keyword evidence="6" id="KW-0963">Cytoplasm</keyword>
<dbReference type="InterPro" id="IPR011404">
    <property type="entry name" value="PPi-PFK"/>
</dbReference>
<evidence type="ECO:0000256" key="1">
    <source>
        <dbReference type="ARBA" id="ARBA00001946"/>
    </source>
</evidence>
<keyword evidence="6" id="KW-0324">Glycolysis</keyword>
<evidence type="ECO:0000256" key="5">
    <source>
        <dbReference type="ARBA" id="ARBA00022842"/>
    </source>
</evidence>
<dbReference type="GO" id="GO:0006002">
    <property type="term" value="P:fructose 6-phosphate metabolic process"/>
    <property type="evidence" value="ECO:0007669"/>
    <property type="project" value="InterPro"/>
</dbReference>
<evidence type="ECO:0000256" key="4">
    <source>
        <dbReference type="ARBA" id="ARBA00022777"/>
    </source>
</evidence>
<dbReference type="OrthoDB" id="9802503at2"/>
<feature type="binding site" evidence="6">
    <location>
        <position position="113"/>
    </location>
    <ligand>
        <name>Mg(2+)</name>
        <dbReference type="ChEBI" id="CHEBI:18420"/>
        <note>catalytic</note>
    </ligand>
</feature>
<comment type="catalytic activity">
    <reaction evidence="6">
        <text>beta-D-fructose 6-phosphate + diphosphate = beta-D-fructose 1,6-bisphosphate + phosphate + H(+)</text>
        <dbReference type="Rhea" id="RHEA:13613"/>
        <dbReference type="ChEBI" id="CHEBI:15378"/>
        <dbReference type="ChEBI" id="CHEBI:32966"/>
        <dbReference type="ChEBI" id="CHEBI:33019"/>
        <dbReference type="ChEBI" id="CHEBI:43474"/>
        <dbReference type="ChEBI" id="CHEBI:57634"/>
        <dbReference type="EC" id="2.7.1.90"/>
    </reaction>
</comment>
<dbReference type="SUPFAM" id="SSF53784">
    <property type="entry name" value="Phosphofructokinase"/>
    <property type="match status" value="1"/>
</dbReference>
<dbReference type="PROSITE" id="PS51257">
    <property type="entry name" value="PROKAR_LIPOPROTEIN"/>
    <property type="match status" value="1"/>
</dbReference>
<comment type="subunit">
    <text evidence="6">Homodimer.</text>
</comment>
<feature type="active site" description="Proton acceptor" evidence="6">
    <location>
        <position position="143"/>
    </location>
</feature>
<comment type="cofactor">
    <cofactor evidence="1 6">
        <name>Mg(2+)</name>
        <dbReference type="ChEBI" id="CHEBI:18420"/>
    </cofactor>
</comment>
<evidence type="ECO:0000256" key="3">
    <source>
        <dbReference type="ARBA" id="ARBA00022723"/>
    </source>
</evidence>
<feature type="domain" description="Phosphofructokinase" evidence="7">
    <location>
        <begin position="6"/>
        <end position="322"/>
    </location>
</feature>
<dbReference type="RefSeq" id="WP_078769125.1">
    <property type="nucleotide sequence ID" value="NZ_FUWW01000032.1"/>
</dbReference>
<name>A0A1T4NVM0_9FIRM</name>
<dbReference type="AlphaFoldDB" id="A0A1T4NVM0"/>
<comment type="subcellular location">
    <subcellularLocation>
        <location evidence="6">Cytoplasm</location>
    </subcellularLocation>
</comment>
<dbReference type="Gene3D" id="3.40.50.450">
    <property type="match status" value="1"/>
</dbReference>
<dbReference type="InterPro" id="IPR050929">
    <property type="entry name" value="PFKA"/>
</dbReference>
<keyword evidence="4 6" id="KW-0418">Kinase</keyword>
<dbReference type="PRINTS" id="PR00476">
    <property type="entry name" value="PHFRCTKINASE"/>
</dbReference>
<dbReference type="GO" id="GO:0047334">
    <property type="term" value="F:diphosphate-fructose-6-phosphate 1-phosphotransferase activity"/>
    <property type="evidence" value="ECO:0007669"/>
    <property type="project" value="UniProtKB-EC"/>
</dbReference>
<dbReference type="EMBL" id="FUWW01000032">
    <property type="protein sequence ID" value="SJZ83082.1"/>
    <property type="molecule type" value="Genomic_DNA"/>
</dbReference>
<organism evidence="8 9">
    <name type="scientific">Eubacterium coprostanoligenes</name>
    <dbReference type="NCBI Taxonomy" id="290054"/>
    <lineage>
        <taxon>Bacteria</taxon>
        <taxon>Bacillati</taxon>
        <taxon>Bacillota</taxon>
        <taxon>Clostridia</taxon>
        <taxon>Eubacteriales</taxon>
        <taxon>Eubacteriaceae</taxon>
        <taxon>Eubacterium</taxon>
    </lineage>
</organism>
<keyword evidence="3 6" id="KW-0479">Metal-binding</keyword>
<sequence>MNKKNMIIGQSGGPTAVINSSLAGAISCAFAQEKIGKVYGMINGIEGFFNEHLIDLNSVFENKPYMINSLKHSPAMYLGSCRYKLSGSQEEFEKAFELLEKYNIGYFFYIGGNDSMDTVKQMSEYAKKINSDVRFVGIPKTIDNDLVGIDHSPGFGSAAKYIASCVREVAYDTTIYNIKSIHIIETMGRDAGWIAGSAALAKEGTALAPHLIYLPEVAFSTEQFLKDVNNMLEKYNSVIIVVSEGIRDKDGNYISAEASNTDKFGHIMLSGVGAYLKSVIENKIGCKVRALEPGVLQRSAAHIASHTDMNEAFSLGEVAVKAAVDGQTGVFSTIRRTSDSPYCVEYGTEDVRVVANAVKTVPREWINAEGNYVTEEFLNYVRPLVVGIPQVPYRNGLPDYIDVRHLNTKEQRYTE</sequence>
<comment type="pathway">
    <text evidence="6">Carbohydrate degradation; glycolysis; D-glyceraldehyde 3-phosphate and glycerone phosphate from D-glucose: step 3/4.</text>
</comment>
<dbReference type="GO" id="GO:0003872">
    <property type="term" value="F:6-phosphofructokinase activity"/>
    <property type="evidence" value="ECO:0007669"/>
    <property type="project" value="UniProtKB-UniRule"/>
</dbReference>
<reference evidence="8 9" key="1">
    <citation type="submission" date="2017-02" db="EMBL/GenBank/DDBJ databases">
        <authorList>
            <person name="Peterson S.W."/>
        </authorList>
    </citation>
    <scope>NUCLEOTIDE SEQUENCE [LARGE SCALE GENOMIC DNA]</scope>
    <source>
        <strain evidence="8 9">ATCC 51222</strain>
    </source>
</reference>
<dbReference type="InterPro" id="IPR035966">
    <property type="entry name" value="PKF_sf"/>
</dbReference>
<comment type="activity regulation">
    <text evidence="6">Non-allosteric.</text>
</comment>
<proteinExistence type="inferred from homology"/>
<evidence type="ECO:0000256" key="6">
    <source>
        <dbReference type="HAMAP-Rule" id="MF_01978"/>
    </source>
</evidence>
<feature type="binding site" evidence="6">
    <location>
        <begin position="141"/>
        <end position="143"/>
    </location>
    <ligand>
        <name>substrate</name>
    </ligand>
</feature>
<protein>
    <recommendedName>
        <fullName evidence="6">Pyrophosphate--fructose 6-phosphate 1-phosphotransferase</fullName>
        <ecNumber evidence="6">2.7.1.90</ecNumber>
    </recommendedName>
    <alternativeName>
        <fullName evidence="6">6-phosphofructokinase, pyrophosphate dependent</fullName>
    </alternativeName>
    <alternativeName>
        <fullName evidence="6">PPi-dependent phosphofructokinase</fullName>
        <shortName evidence="6">PPi-PFK</shortName>
    </alternativeName>
    <alternativeName>
        <fullName evidence="6">Pyrophosphate-dependent 6-phosphofructose-1-kinase</fullName>
    </alternativeName>
</protein>
<dbReference type="GO" id="GO:0005737">
    <property type="term" value="C:cytoplasm"/>
    <property type="evidence" value="ECO:0007669"/>
    <property type="project" value="UniProtKB-SubCell"/>
</dbReference>
<dbReference type="PANTHER" id="PTHR45770">
    <property type="entry name" value="ATP-DEPENDENT 6-PHOSPHOFRUCTOKINASE 1"/>
    <property type="match status" value="1"/>
</dbReference>
<dbReference type="UniPathway" id="UPA00109">
    <property type="reaction ID" value="UER00182"/>
</dbReference>
<evidence type="ECO:0000256" key="2">
    <source>
        <dbReference type="ARBA" id="ARBA00022679"/>
    </source>
</evidence>
<dbReference type="HAMAP" id="MF_01978">
    <property type="entry name" value="Phosphofructokinase_II_B2"/>
    <property type="match status" value="1"/>
</dbReference>
<evidence type="ECO:0000259" key="7">
    <source>
        <dbReference type="Pfam" id="PF00365"/>
    </source>
</evidence>
<comment type="similarity">
    <text evidence="6">Belongs to the phosphofructokinase type A (PFKA) family. PPi-dependent PFK group II subfamily. Clade 'B2' sub-subfamily.</text>
</comment>
<keyword evidence="5 6" id="KW-0460">Magnesium</keyword>
<comment type="caution">
    <text evidence="6">Lacks conserved residue(s) required for the propagation of feature annotation.</text>
</comment>
<dbReference type="STRING" id="290054.SAMN02745114_01707"/>
<dbReference type="NCBIfam" id="NF010675">
    <property type="entry name" value="PRK14072.1"/>
    <property type="match status" value="1"/>
</dbReference>
<dbReference type="Pfam" id="PF00365">
    <property type="entry name" value="PFK"/>
    <property type="match status" value="1"/>
</dbReference>
<feature type="binding site" evidence="6">
    <location>
        <begin position="187"/>
        <end position="189"/>
    </location>
    <ligand>
        <name>substrate</name>
    </ligand>
</feature>
<feature type="site" description="Important for catalytic activity and substrate specificity; stabilizes the transition state when the phosphoryl donor is PPi; prevents ATP from binding by mimicking the alpha-phosphate group of ATP" evidence="6">
    <location>
        <position position="114"/>
    </location>
</feature>
<keyword evidence="9" id="KW-1185">Reference proteome</keyword>